<dbReference type="PANTHER" id="PTHR33527">
    <property type="entry name" value="OS07G0274300 PROTEIN"/>
    <property type="match status" value="1"/>
</dbReference>
<gene>
    <name evidence="2" type="primary">LOC120260180</name>
</gene>
<dbReference type="GeneID" id="120260180"/>
<dbReference type="PANTHER" id="PTHR33527:SF21">
    <property type="entry name" value="OS10G0182800 PROTEIN"/>
    <property type="match status" value="1"/>
</dbReference>
<dbReference type="AlphaFoldDB" id="A0AB40B8C1"/>
<dbReference type="Proteomes" id="UP001515500">
    <property type="component" value="Chromosome 5"/>
</dbReference>
<name>A0AB40B8C1_DIOCR</name>
<proteinExistence type="predicted"/>
<keyword evidence="1" id="KW-1185">Reference proteome</keyword>
<evidence type="ECO:0000313" key="2">
    <source>
        <dbReference type="RefSeq" id="XP_039123555.1"/>
    </source>
</evidence>
<protein>
    <submittedName>
        <fullName evidence="2">Uncharacterized protein LOC120260180</fullName>
    </submittedName>
</protein>
<organism evidence="1 2">
    <name type="scientific">Dioscorea cayennensis subsp. rotundata</name>
    <name type="common">White Guinea yam</name>
    <name type="synonym">Dioscorea rotundata</name>
    <dbReference type="NCBI Taxonomy" id="55577"/>
    <lineage>
        <taxon>Eukaryota</taxon>
        <taxon>Viridiplantae</taxon>
        <taxon>Streptophyta</taxon>
        <taxon>Embryophyta</taxon>
        <taxon>Tracheophyta</taxon>
        <taxon>Spermatophyta</taxon>
        <taxon>Magnoliopsida</taxon>
        <taxon>Liliopsida</taxon>
        <taxon>Dioscoreales</taxon>
        <taxon>Dioscoreaceae</taxon>
        <taxon>Dioscorea</taxon>
    </lineage>
</organism>
<reference evidence="2" key="1">
    <citation type="submission" date="2025-08" db="UniProtKB">
        <authorList>
            <consortium name="RefSeq"/>
        </authorList>
    </citation>
    <scope>IDENTIFICATION</scope>
</reference>
<sequence>MASILEILNYHKMDRRLYEKILGLGRLANVARNIVALWMMLEFMSIDVIYCVKDITAHILLLDFVLEAEAILNVIRPGSSSSSDNDELIAIPLTANFANEPIDLRFFSCHSDVIVRGLTYILDGVGTLIFNDELNQMLLNYERTLSFSQHQGLRSPAIPEELGRQYNSRVTPSLEDHRSLFITFSRGFALRREEIMAYFNERLGECVERVMMERTPIGVAPMYGRIIFTNDALIDILLNGERVVKFVINGRHVWGRKYIPRANRIP</sequence>
<dbReference type="RefSeq" id="XP_039123555.1">
    <property type="nucleotide sequence ID" value="XM_039267621.1"/>
</dbReference>
<accession>A0AB40B8C1</accession>
<evidence type="ECO:0000313" key="1">
    <source>
        <dbReference type="Proteomes" id="UP001515500"/>
    </source>
</evidence>